<organism evidence="2 3">
    <name type="scientific">Neocallimastix californiae</name>
    <dbReference type="NCBI Taxonomy" id="1754190"/>
    <lineage>
        <taxon>Eukaryota</taxon>
        <taxon>Fungi</taxon>
        <taxon>Fungi incertae sedis</taxon>
        <taxon>Chytridiomycota</taxon>
        <taxon>Chytridiomycota incertae sedis</taxon>
        <taxon>Neocallimastigomycetes</taxon>
        <taxon>Neocallimastigales</taxon>
        <taxon>Neocallimastigaceae</taxon>
        <taxon>Neocallimastix</taxon>
    </lineage>
</organism>
<evidence type="ECO:0000313" key="3">
    <source>
        <dbReference type="Proteomes" id="UP000193920"/>
    </source>
</evidence>
<feature type="region of interest" description="Disordered" evidence="1">
    <location>
        <begin position="99"/>
        <end position="118"/>
    </location>
</feature>
<dbReference type="EMBL" id="MCOG01000128">
    <property type="protein sequence ID" value="ORY40314.1"/>
    <property type="molecule type" value="Genomic_DNA"/>
</dbReference>
<protein>
    <submittedName>
        <fullName evidence="2">Uncharacterized protein</fullName>
    </submittedName>
</protein>
<reference evidence="2 3" key="1">
    <citation type="submission" date="2016-08" db="EMBL/GenBank/DDBJ databases">
        <title>A Parts List for Fungal Cellulosomes Revealed by Comparative Genomics.</title>
        <authorList>
            <consortium name="DOE Joint Genome Institute"/>
            <person name="Haitjema C.H."/>
            <person name="Gilmore S.P."/>
            <person name="Henske J.K."/>
            <person name="Solomon K.V."/>
            <person name="De Groot R."/>
            <person name="Kuo A."/>
            <person name="Mondo S.J."/>
            <person name="Salamov A.A."/>
            <person name="Labutti K."/>
            <person name="Zhao Z."/>
            <person name="Chiniquy J."/>
            <person name="Barry K."/>
            <person name="Brewer H.M."/>
            <person name="Purvine S.O."/>
            <person name="Wright A.T."/>
            <person name="Boxma B."/>
            <person name="Van Alen T."/>
            <person name="Hackstein J.H."/>
            <person name="Baker S.E."/>
            <person name="Grigoriev I.V."/>
            <person name="O'Malley M.A."/>
        </authorList>
    </citation>
    <scope>NUCLEOTIDE SEQUENCE [LARGE SCALE GENOMIC DNA]</scope>
    <source>
        <strain evidence="2 3">G1</strain>
    </source>
</reference>
<dbReference type="Proteomes" id="UP000193920">
    <property type="component" value="Unassembled WGS sequence"/>
</dbReference>
<gene>
    <name evidence="2" type="ORF">LY90DRAFT_704144</name>
</gene>
<name>A0A1Y2C069_9FUNG</name>
<comment type="caution">
    <text evidence="2">The sequence shown here is derived from an EMBL/GenBank/DDBJ whole genome shotgun (WGS) entry which is preliminary data.</text>
</comment>
<keyword evidence="3" id="KW-1185">Reference proteome</keyword>
<dbReference type="OrthoDB" id="10590527at2759"/>
<accession>A0A1Y2C069</accession>
<sequence>MVSSSPIQMDNFETVEYKYDGHNDIDVTRQSANPKGVKLDKADLFKEINVSDLEINNKDIDITRQSANPKGVKSDKADLFKEINVSDLEINNKDIDITRQSANPNKKPFENMNPFEGF</sequence>
<evidence type="ECO:0000313" key="2">
    <source>
        <dbReference type="EMBL" id="ORY40314.1"/>
    </source>
</evidence>
<dbReference type="AlphaFoldDB" id="A0A1Y2C069"/>
<evidence type="ECO:0000256" key="1">
    <source>
        <dbReference type="SAM" id="MobiDB-lite"/>
    </source>
</evidence>
<proteinExistence type="predicted"/>